<keyword evidence="6 7" id="KW-0472">Membrane</keyword>
<protein>
    <submittedName>
        <fullName evidence="9">Sugar ABC transporter permease</fullName>
    </submittedName>
</protein>
<feature type="transmembrane region" description="Helical" evidence="7">
    <location>
        <begin position="18"/>
        <end position="37"/>
    </location>
</feature>
<feature type="transmembrane region" description="Helical" evidence="7">
    <location>
        <begin position="152"/>
        <end position="175"/>
    </location>
</feature>
<evidence type="ECO:0000313" key="10">
    <source>
        <dbReference type="Proteomes" id="UP001314681"/>
    </source>
</evidence>
<comment type="similarity">
    <text evidence="7">Belongs to the binding-protein-dependent transport system permease family.</text>
</comment>
<gene>
    <name evidence="9" type="ORF">KTH90_24230</name>
</gene>
<dbReference type="PROSITE" id="PS50928">
    <property type="entry name" value="ABC_TM1"/>
    <property type="match status" value="1"/>
</dbReference>
<evidence type="ECO:0000256" key="6">
    <source>
        <dbReference type="ARBA" id="ARBA00023136"/>
    </source>
</evidence>
<evidence type="ECO:0000256" key="2">
    <source>
        <dbReference type="ARBA" id="ARBA00022448"/>
    </source>
</evidence>
<keyword evidence="4 7" id="KW-0812">Transmembrane</keyword>
<evidence type="ECO:0000259" key="8">
    <source>
        <dbReference type="PROSITE" id="PS50928"/>
    </source>
</evidence>
<comment type="subcellular location">
    <subcellularLocation>
        <location evidence="1 7">Cell membrane</location>
        <topology evidence="1 7">Multi-pass membrane protein</topology>
    </subcellularLocation>
</comment>
<dbReference type="InterPro" id="IPR051393">
    <property type="entry name" value="ABC_transporter_permease"/>
</dbReference>
<dbReference type="SUPFAM" id="SSF161098">
    <property type="entry name" value="MetI-like"/>
    <property type="match status" value="1"/>
</dbReference>
<evidence type="ECO:0000256" key="4">
    <source>
        <dbReference type="ARBA" id="ARBA00022692"/>
    </source>
</evidence>
<feature type="transmembrane region" description="Helical" evidence="7">
    <location>
        <begin position="219"/>
        <end position="238"/>
    </location>
</feature>
<evidence type="ECO:0000256" key="7">
    <source>
        <dbReference type="RuleBase" id="RU363032"/>
    </source>
</evidence>
<organism evidence="9 10">
    <name type="scientific">Diplocloster modestus</name>
    <dbReference type="NCBI Taxonomy" id="2850322"/>
    <lineage>
        <taxon>Bacteria</taxon>
        <taxon>Bacillati</taxon>
        <taxon>Bacillota</taxon>
        <taxon>Clostridia</taxon>
        <taxon>Lachnospirales</taxon>
        <taxon>Lachnospiraceae</taxon>
        <taxon>Diplocloster</taxon>
    </lineage>
</organism>
<dbReference type="Pfam" id="PF00528">
    <property type="entry name" value="BPD_transp_1"/>
    <property type="match status" value="1"/>
</dbReference>
<feature type="transmembrane region" description="Helical" evidence="7">
    <location>
        <begin position="111"/>
        <end position="132"/>
    </location>
</feature>
<dbReference type="Gene3D" id="1.10.3720.10">
    <property type="entry name" value="MetI-like"/>
    <property type="match status" value="1"/>
</dbReference>
<dbReference type="RefSeq" id="WP_238727584.1">
    <property type="nucleotide sequence ID" value="NZ_JAHQCX010000029.1"/>
</dbReference>
<proteinExistence type="inferred from homology"/>
<dbReference type="PANTHER" id="PTHR30193:SF37">
    <property type="entry name" value="INNER MEMBRANE ABC TRANSPORTER PERMEASE PROTEIN YCJO"/>
    <property type="match status" value="1"/>
</dbReference>
<feature type="domain" description="ABC transmembrane type-1" evidence="8">
    <location>
        <begin position="74"/>
        <end position="291"/>
    </location>
</feature>
<accession>A0ABS6KF37</accession>
<keyword evidence="5 7" id="KW-1133">Transmembrane helix</keyword>
<dbReference type="Proteomes" id="UP001314681">
    <property type="component" value="Unassembled WGS sequence"/>
</dbReference>
<dbReference type="InterPro" id="IPR000515">
    <property type="entry name" value="MetI-like"/>
</dbReference>
<evidence type="ECO:0000256" key="3">
    <source>
        <dbReference type="ARBA" id="ARBA00022475"/>
    </source>
</evidence>
<dbReference type="CDD" id="cd06261">
    <property type="entry name" value="TM_PBP2"/>
    <property type="match status" value="1"/>
</dbReference>
<keyword evidence="2 7" id="KW-0813">Transport</keyword>
<evidence type="ECO:0000256" key="1">
    <source>
        <dbReference type="ARBA" id="ARBA00004651"/>
    </source>
</evidence>
<evidence type="ECO:0000256" key="5">
    <source>
        <dbReference type="ARBA" id="ARBA00022989"/>
    </source>
</evidence>
<keyword evidence="3" id="KW-1003">Cell membrane</keyword>
<feature type="transmembrane region" description="Helical" evidence="7">
    <location>
        <begin position="78"/>
        <end position="99"/>
    </location>
</feature>
<feature type="transmembrane region" description="Helical" evidence="7">
    <location>
        <begin position="274"/>
        <end position="292"/>
    </location>
</feature>
<name>A0ABS6KF37_9FIRM</name>
<keyword evidence="10" id="KW-1185">Reference proteome</keyword>
<sequence length="301" mass="32944">MNRKHSKSKAAGAGKPPLLWLVPLAVVLLLIFIYPLLDVVRLSFTNTKIGSLDYNYTIASYKSILTDRNFYYMLRTTLVFVFFSVVFQTLLGLAIAVSVDKGEKLGLRGTVCVRTISLISMVIPGVVIGIIWKMMFDESNSGLLNYMIQKLGFGPVPFLTSPNVALVSATVANVWRGTAQSMILLYCGIKTVSADILEAAMVDGASAWKRLIHITLPSMRNVLAVNIILNLIGTFNTFDMVMSLTGGGPGRSTEVLALSVYNQIFGQLNMGKGSAIAVILIVLNMIMAFVYFKIQQRGEVQ</sequence>
<dbReference type="EMBL" id="JAHQCX010000029">
    <property type="protein sequence ID" value="MBU9729103.1"/>
    <property type="molecule type" value="Genomic_DNA"/>
</dbReference>
<comment type="caution">
    <text evidence="9">The sequence shown here is derived from an EMBL/GenBank/DDBJ whole genome shotgun (WGS) entry which is preliminary data.</text>
</comment>
<reference evidence="9 10" key="1">
    <citation type="submission" date="2021-06" db="EMBL/GenBank/DDBJ databases">
        <title>Description of novel taxa of the family Lachnospiraceae.</title>
        <authorList>
            <person name="Chaplin A.V."/>
            <person name="Sokolova S.R."/>
            <person name="Pikina A.P."/>
            <person name="Korzhanova M."/>
            <person name="Belova V."/>
            <person name="Korostin D."/>
            <person name="Efimov B.A."/>
        </authorList>
    </citation>
    <scope>NUCLEOTIDE SEQUENCE [LARGE SCALE GENOMIC DNA]</scope>
    <source>
        <strain evidence="9 10">ASD4241</strain>
    </source>
</reference>
<dbReference type="InterPro" id="IPR035906">
    <property type="entry name" value="MetI-like_sf"/>
</dbReference>
<evidence type="ECO:0000313" key="9">
    <source>
        <dbReference type="EMBL" id="MBU9729103.1"/>
    </source>
</evidence>
<dbReference type="PANTHER" id="PTHR30193">
    <property type="entry name" value="ABC TRANSPORTER PERMEASE PROTEIN"/>
    <property type="match status" value="1"/>
</dbReference>